<comment type="caution">
    <text evidence="1">The sequence shown here is derived from an EMBL/GenBank/DDBJ whole genome shotgun (WGS) entry which is preliminary data.</text>
</comment>
<dbReference type="PANTHER" id="PTHR43861">
    <property type="entry name" value="TRANS-ACONITATE 2-METHYLTRANSFERASE-RELATED"/>
    <property type="match status" value="1"/>
</dbReference>
<dbReference type="GO" id="GO:0032259">
    <property type="term" value="P:methylation"/>
    <property type="evidence" value="ECO:0007669"/>
    <property type="project" value="UniProtKB-KW"/>
</dbReference>
<organism evidence="1 2">
    <name type="scientific">Solirubrobacter ginsenosidimutans</name>
    <dbReference type="NCBI Taxonomy" id="490573"/>
    <lineage>
        <taxon>Bacteria</taxon>
        <taxon>Bacillati</taxon>
        <taxon>Actinomycetota</taxon>
        <taxon>Thermoleophilia</taxon>
        <taxon>Solirubrobacterales</taxon>
        <taxon>Solirubrobacteraceae</taxon>
        <taxon>Solirubrobacter</taxon>
    </lineage>
</organism>
<keyword evidence="2" id="KW-1185">Reference proteome</keyword>
<keyword evidence="1" id="KW-0489">Methyltransferase</keyword>
<proteinExistence type="predicted"/>
<name>A0A9X3MYE2_9ACTN</name>
<dbReference type="Proteomes" id="UP001149140">
    <property type="component" value="Unassembled WGS sequence"/>
</dbReference>
<dbReference type="GO" id="GO:0008168">
    <property type="term" value="F:methyltransferase activity"/>
    <property type="evidence" value="ECO:0007669"/>
    <property type="project" value="UniProtKB-KW"/>
</dbReference>
<keyword evidence="1" id="KW-0808">Transferase</keyword>
<dbReference type="Gene3D" id="3.40.50.150">
    <property type="entry name" value="Vaccinia Virus protein VP39"/>
    <property type="match status" value="1"/>
</dbReference>
<dbReference type="InterPro" id="IPR029063">
    <property type="entry name" value="SAM-dependent_MTases_sf"/>
</dbReference>
<sequence length="215" mass="23767">MRSGERAARAAAYERARPEILEHVPRSARRVLDLGCATGTTGAALKQRQAVEVVGVELEPDYAREAATRLDQVLTADVESAAPDGRFDVLIAADILEHLKDPWGTLKRYSALLEPGATVIVSLPNVAHWSTYAHLARGSWPRKPEGIFDATHLRWFTLRDANDLLRQAGLTPQTVVRRGWIYTRGSRLDVIAPPLLKVPGIRTLITFQHIITAVL</sequence>
<protein>
    <submittedName>
        <fullName evidence="1">Class I SAM-dependent methyltransferase</fullName>
    </submittedName>
</protein>
<dbReference type="Pfam" id="PF13489">
    <property type="entry name" value="Methyltransf_23"/>
    <property type="match status" value="1"/>
</dbReference>
<evidence type="ECO:0000313" key="2">
    <source>
        <dbReference type="Proteomes" id="UP001149140"/>
    </source>
</evidence>
<gene>
    <name evidence="1" type="ORF">OM076_25490</name>
</gene>
<accession>A0A9X3MYE2</accession>
<dbReference type="CDD" id="cd02440">
    <property type="entry name" value="AdoMet_MTases"/>
    <property type="match status" value="1"/>
</dbReference>
<dbReference type="RefSeq" id="WP_270042898.1">
    <property type="nucleotide sequence ID" value="NZ_JAPDOD010000026.1"/>
</dbReference>
<dbReference type="SUPFAM" id="SSF53335">
    <property type="entry name" value="S-adenosyl-L-methionine-dependent methyltransferases"/>
    <property type="match status" value="1"/>
</dbReference>
<dbReference type="EMBL" id="JAPDOD010000026">
    <property type="protein sequence ID" value="MDA0163653.1"/>
    <property type="molecule type" value="Genomic_DNA"/>
</dbReference>
<evidence type="ECO:0000313" key="1">
    <source>
        <dbReference type="EMBL" id="MDA0163653.1"/>
    </source>
</evidence>
<reference evidence="1" key="1">
    <citation type="submission" date="2022-10" db="EMBL/GenBank/DDBJ databases">
        <title>The WGS of Solirubrobacter ginsenosidimutans DSM 21036.</title>
        <authorList>
            <person name="Jiang Z."/>
        </authorList>
    </citation>
    <scope>NUCLEOTIDE SEQUENCE</scope>
    <source>
        <strain evidence="1">DSM 21036</strain>
    </source>
</reference>
<dbReference type="AlphaFoldDB" id="A0A9X3MYE2"/>